<gene>
    <name evidence="2" type="ORF">HK100_001930</name>
</gene>
<dbReference type="EMBL" id="JADGJH010001433">
    <property type="protein sequence ID" value="KAJ3113606.1"/>
    <property type="molecule type" value="Genomic_DNA"/>
</dbReference>
<protein>
    <submittedName>
        <fullName evidence="2">Uncharacterized protein</fullName>
    </submittedName>
</protein>
<feature type="compositionally biased region" description="Polar residues" evidence="1">
    <location>
        <begin position="698"/>
        <end position="707"/>
    </location>
</feature>
<feature type="region of interest" description="Disordered" evidence="1">
    <location>
        <begin position="684"/>
        <end position="707"/>
    </location>
</feature>
<feature type="region of interest" description="Disordered" evidence="1">
    <location>
        <begin position="61"/>
        <end position="98"/>
    </location>
</feature>
<feature type="compositionally biased region" description="Acidic residues" evidence="1">
    <location>
        <begin position="85"/>
        <end position="98"/>
    </location>
</feature>
<evidence type="ECO:0000313" key="2">
    <source>
        <dbReference type="EMBL" id="KAJ3113606.1"/>
    </source>
</evidence>
<name>A0AAD5SW41_9FUNG</name>
<dbReference type="AlphaFoldDB" id="A0AAD5SW41"/>
<organism evidence="2 3">
    <name type="scientific">Physocladia obscura</name>
    <dbReference type="NCBI Taxonomy" id="109957"/>
    <lineage>
        <taxon>Eukaryota</taxon>
        <taxon>Fungi</taxon>
        <taxon>Fungi incertae sedis</taxon>
        <taxon>Chytridiomycota</taxon>
        <taxon>Chytridiomycota incertae sedis</taxon>
        <taxon>Chytridiomycetes</taxon>
        <taxon>Chytridiales</taxon>
        <taxon>Chytriomycetaceae</taxon>
        <taxon>Physocladia</taxon>
    </lineage>
</organism>
<evidence type="ECO:0000313" key="3">
    <source>
        <dbReference type="Proteomes" id="UP001211907"/>
    </source>
</evidence>
<comment type="caution">
    <text evidence="2">The sequence shown here is derived from an EMBL/GenBank/DDBJ whole genome shotgun (WGS) entry which is preliminary data.</text>
</comment>
<dbReference type="Proteomes" id="UP001211907">
    <property type="component" value="Unassembled WGS sequence"/>
</dbReference>
<keyword evidence="3" id="KW-1185">Reference proteome</keyword>
<accession>A0AAD5SW41</accession>
<evidence type="ECO:0000256" key="1">
    <source>
        <dbReference type="SAM" id="MobiDB-lite"/>
    </source>
</evidence>
<proteinExistence type="predicted"/>
<reference evidence="2" key="1">
    <citation type="submission" date="2020-05" db="EMBL/GenBank/DDBJ databases">
        <title>Phylogenomic resolution of chytrid fungi.</title>
        <authorList>
            <person name="Stajich J.E."/>
            <person name="Amses K."/>
            <person name="Simmons R."/>
            <person name="Seto K."/>
            <person name="Myers J."/>
            <person name="Bonds A."/>
            <person name="Quandt C.A."/>
            <person name="Barry K."/>
            <person name="Liu P."/>
            <person name="Grigoriev I."/>
            <person name="Longcore J.E."/>
            <person name="James T.Y."/>
        </authorList>
    </citation>
    <scope>NUCLEOTIDE SEQUENCE</scope>
    <source>
        <strain evidence="2">JEL0513</strain>
    </source>
</reference>
<sequence length="762" mass="82867">MVYTLEVDVQLLRAIETIGPHAVTSRRESGARWERVVAALAEHVIPTIQTVEIQPAMLARGGANACTSSPPASDRDNGHANVNDCDGDDNGDNDDEPVNADGVCFDFSDITSVNGNNGLDNTNFSSANSSSETSKLLASTTAQSVRTRLRNLTSRWLYCVANNLQFSMPKQAQTADYFTSASSLIQERDCLLAAIVKERQIEQASDTKKAIAEEAFLIASLPLAAQVAAAKSAKIEACLPENSSFKLTFRTRYTVAQRLEAVARAKDIGINKAAKEFGINKSLISRWIRSAELWDASEMGAATKPSVAGINNTLLSSPLLSISTSSVCSKKFCGTAVSLLKKRVAKKPSLSTAISNDQNDGNHADHKHQLTPCLAFNMFDNTSHENSFLIENNHDIYSSENFRKRSFRQKNTQQLNKRSRPKEVEQLMTLVPVKSMPTTIITPPIDSITNAETSNICVTDELIFQNNTTVCENCDLKEDKTNSIHYSRYPYERRCSCVINNIVYPNNDCSTLVDWSAVVSARVHVVAAAAIASISMNGDISIGGTGEESVVESCSGSSCATLSQRSETCSGRSSQKNSPMVSMNNVMVSGRGSDVFEKNTSAIMHGSHGSPLQYQLHIKSAATATATENLQLLGYEANSNLAAKVNAISTDSITGRQLDSIMDEEGYIFDDVILELEDEWQEAEKKTDADNVDGVGENNVQSPQSLSQELDRSVCASMMFPMLTLSDINSNSMWQSMQGTIDDVVSGNYEVGVETSLFQLLE</sequence>